<keyword evidence="2 5" id="KW-0812">Transmembrane</keyword>
<dbReference type="Proteomes" id="UP000813824">
    <property type="component" value="Unassembled WGS sequence"/>
</dbReference>
<feature type="transmembrane region" description="Helical" evidence="5">
    <location>
        <begin position="64"/>
        <end position="81"/>
    </location>
</feature>
<feature type="transmembrane region" description="Helical" evidence="5">
    <location>
        <begin position="160"/>
        <end position="178"/>
    </location>
</feature>
<dbReference type="PANTHER" id="PTHR10924">
    <property type="entry name" value="MAJOR FACILITATOR SUPERFAMILY PROTEIN-RELATED"/>
    <property type="match status" value="1"/>
</dbReference>
<protein>
    <submittedName>
        <fullName evidence="6">Major facilitator superfamily domain-containing protein</fullName>
    </submittedName>
</protein>
<dbReference type="Pfam" id="PF07690">
    <property type="entry name" value="MFS_1"/>
    <property type="match status" value="1"/>
</dbReference>
<dbReference type="InterPro" id="IPR049680">
    <property type="entry name" value="FLVCR1-2_SLC49-like"/>
</dbReference>
<comment type="caution">
    <text evidence="6">The sequence shown here is derived from an EMBL/GenBank/DDBJ whole genome shotgun (WGS) entry which is preliminary data.</text>
</comment>
<evidence type="ECO:0000313" key="6">
    <source>
        <dbReference type="EMBL" id="KAH8101314.1"/>
    </source>
</evidence>
<gene>
    <name evidence="6" type="ORF">BXZ70DRAFT_1020706</name>
</gene>
<keyword evidence="3 5" id="KW-1133">Transmembrane helix</keyword>
<proteinExistence type="predicted"/>
<feature type="transmembrane region" description="Helical" evidence="5">
    <location>
        <begin position="184"/>
        <end position="204"/>
    </location>
</feature>
<feature type="transmembrane region" description="Helical" evidence="5">
    <location>
        <begin position="388"/>
        <end position="407"/>
    </location>
</feature>
<evidence type="ECO:0000256" key="1">
    <source>
        <dbReference type="ARBA" id="ARBA00004141"/>
    </source>
</evidence>
<feature type="transmembrane region" description="Helical" evidence="5">
    <location>
        <begin position="316"/>
        <end position="337"/>
    </location>
</feature>
<reference evidence="6" key="1">
    <citation type="journal article" date="2021" name="New Phytol.">
        <title>Evolutionary innovations through gain and loss of genes in the ectomycorrhizal Boletales.</title>
        <authorList>
            <person name="Wu G."/>
            <person name="Miyauchi S."/>
            <person name="Morin E."/>
            <person name="Kuo A."/>
            <person name="Drula E."/>
            <person name="Varga T."/>
            <person name="Kohler A."/>
            <person name="Feng B."/>
            <person name="Cao Y."/>
            <person name="Lipzen A."/>
            <person name="Daum C."/>
            <person name="Hundley H."/>
            <person name="Pangilinan J."/>
            <person name="Johnson J."/>
            <person name="Barry K."/>
            <person name="LaButti K."/>
            <person name="Ng V."/>
            <person name="Ahrendt S."/>
            <person name="Min B."/>
            <person name="Choi I.G."/>
            <person name="Park H."/>
            <person name="Plett J.M."/>
            <person name="Magnuson J."/>
            <person name="Spatafora J.W."/>
            <person name="Nagy L.G."/>
            <person name="Henrissat B."/>
            <person name="Grigoriev I.V."/>
            <person name="Yang Z.L."/>
            <person name="Xu J."/>
            <person name="Martin F.M."/>
        </authorList>
    </citation>
    <scope>NUCLEOTIDE SEQUENCE</scope>
    <source>
        <strain evidence="6">KKN 215</strain>
    </source>
</reference>
<accession>A0A8K0XQJ6</accession>
<comment type="subcellular location">
    <subcellularLocation>
        <location evidence="1">Membrane</location>
        <topology evidence="1">Multi-pass membrane protein</topology>
    </subcellularLocation>
</comment>
<dbReference type="SUPFAM" id="SSF103473">
    <property type="entry name" value="MFS general substrate transporter"/>
    <property type="match status" value="1"/>
</dbReference>
<name>A0A8K0XQJ6_9AGAR</name>
<dbReference type="EMBL" id="JAEVFJ010000013">
    <property type="protein sequence ID" value="KAH8101314.1"/>
    <property type="molecule type" value="Genomic_DNA"/>
</dbReference>
<evidence type="ECO:0000313" key="7">
    <source>
        <dbReference type="Proteomes" id="UP000813824"/>
    </source>
</evidence>
<dbReference type="InterPro" id="IPR036259">
    <property type="entry name" value="MFS_trans_sf"/>
</dbReference>
<feature type="transmembrane region" description="Helical" evidence="5">
    <location>
        <begin position="349"/>
        <end position="368"/>
    </location>
</feature>
<keyword evidence="4 5" id="KW-0472">Membrane</keyword>
<dbReference type="PANTHER" id="PTHR10924:SF6">
    <property type="entry name" value="SOLUTE CARRIER FAMILY 49 MEMBER A3"/>
    <property type="match status" value="1"/>
</dbReference>
<sequence>MVALMLLAGVSGMVPWFGPIANDLSDEFGFSLNQINWFSITLNFVYLPVSILVPIFLKKYGTRVTCYIGAVFMLLGAWVRYAGTPHSLSKRGAYALLMLGQIFGAIAQPIFQVLGPKYSEDWFNLKERTTVTMLVSVGQSTIRAIAQILSPAFSTTRISILYLGVISTAVLPFVFLIGEKPPTPPTYSASMHPLSFFSLARAMLGREPAASPAHMTVRERVDFAIVALEFGVLVGVITAFSFLTAQFFEPYGYSEDTAGLFGATLLLVGLVAGFITSPLYDRILTHHLALTCKILCPIVSATWLSLIWAVRSNNTIALYVLMGIIGGTSITLLPVALELAAELTRNADGSSAVLWLTANFFGALYILINGALRAGADANPPLNMHRALIFQGTVICVCTVSVVFLTGKQVRRERDELKAKESEGISASGSA</sequence>
<dbReference type="GO" id="GO:0022857">
    <property type="term" value="F:transmembrane transporter activity"/>
    <property type="evidence" value="ECO:0007669"/>
    <property type="project" value="InterPro"/>
</dbReference>
<feature type="transmembrane region" description="Helical" evidence="5">
    <location>
        <begin position="260"/>
        <end position="280"/>
    </location>
</feature>
<feature type="transmembrane region" description="Helical" evidence="5">
    <location>
        <begin position="93"/>
        <end position="114"/>
    </location>
</feature>
<dbReference type="GO" id="GO:0016020">
    <property type="term" value="C:membrane"/>
    <property type="evidence" value="ECO:0007669"/>
    <property type="project" value="UniProtKB-SubCell"/>
</dbReference>
<dbReference type="Gene3D" id="1.20.1250.20">
    <property type="entry name" value="MFS general substrate transporter like domains"/>
    <property type="match status" value="2"/>
</dbReference>
<evidence type="ECO:0000256" key="2">
    <source>
        <dbReference type="ARBA" id="ARBA00022692"/>
    </source>
</evidence>
<dbReference type="InterPro" id="IPR011701">
    <property type="entry name" value="MFS"/>
</dbReference>
<evidence type="ECO:0000256" key="3">
    <source>
        <dbReference type="ARBA" id="ARBA00022989"/>
    </source>
</evidence>
<feature type="transmembrane region" description="Helical" evidence="5">
    <location>
        <begin position="36"/>
        <end position="57"/>
    </location>
</feature>
<feature type="transmembrane region" description="Helical" evidence="5">
    <location>
        <begin position="225"/>
        <end position="248"/>
    </location>
</feature>
<evidence type="ECO:0000256" key="4">
    <source>
        <dbReference type="ARBA" id="ARBA00023136"/>
    </source>
</evidence>
<evidence type="ECO:0000256" key="5">
    <source>
        <dbReference type="SAM" id="Phobius"/>
    </source>
</evidence>
<organism evidence="6 7">
    <name type="scientific">Cristinia sonorae</name>
    <dbReference type="NCBI Taxonomy" id="1940300"/>
    <lineage>
        <taxon>Eukaryota</taxon>
        <taxon>Fungi</taxon>
        <taxon>Dikarya</taxon>
        <taxon>Basidiomycota</taxon>
        <taxon>Agaricomycotina</taxon>
        <taxon>Agaricomycetes</taxon>
        <taxon>Agaricomycetidae</taxon>
        <taxon>Agaricales</taxon>
        <taxon>Pleurotineae</taxon>
        <taxon>Stephanosporaceae</taxon>
        <taxon>Cristinia</taxon>
    </lineage>
</organism>
<dbReference type="OrthoDB" id="422206at2759"/>
<dbReference type="AlphaFoldDB" id="A0A8K0XQJ6"/>
<keyword evidence="7" id="KW-1185">Reference proteome</keyword>
<feature type="transmembrane region" description="Helical" evidence="5">
    <location>
        <begin position="292"/>
        <end position="310"/>
    </location>
</feature>